<dbReference type="CDD" id="cd00090">
    <property type="entry name" value="HTH_ARSR"/>
    <property type="match status" value="1"/>
</dbReference>
<dbReference type="PANTHER" id="PTHR43031:SF1">
    <property type="entry name" value="PYRIDINE NUCLEOTIDE-DISULPHIDE OXIDOREDUCTASE"/>
    <property type="match status" value="1"/>
</dbReference>
<comment type="caution">
    <text evidence="3">The sequence shown here is derived from an EMBL/GenBank/DDBJ whole genome shotgun (WGS) entry which is preliminary data.</text>
</comment>
<dbReference type="SMART" id="SM00418">
    <property type="entry name" value="HTH_ARSR"/>
    <property type="match status" value="1"/>
</dbReference>
<dbReference type="Gene3D" id="1.10.10.10">
    <property type="entry name" value="Winged helix-like DNA-binding domain superfamily/Winged helix DNA-binding domain"/>
    <property type="match status" value="1"/>
</dbReference>
<accession>M3UY33</accession>
<feature type="domain" description="HTH arsR-type" evidence="2">
    <location>
        <begin position="3"/>
        <end position="97"/>
    </location>
</feature>
<dbReference type="InterPro" id="IPR011991">
    <property type="entry name" value="ArsR-like_HTH"/>
</dbReference>
<dbReference type="EMBL" id="BAOP01000020">
    <property type="protein sequence ID" value="GAC80697.1"/>
    <property type="molecule type" value="Genomic_DNA"/>
</dbReference>
<sequence>MSGDDEIYSQLSRIGKALSNPLRLRLLDRLETGEHTVEELAEATGLPVKNTSAQLQQLRAAQLVQSRREGVHIHYRIADSATSAFLGAFADYAAGSLAELRDELADLYRRRPPMESVDVAELDRRLREDDVVLVDVRSADDYARGHVEGAVSIPVADLDRRIAELPESADVVAYCSGPYCLASADAVAVLVGLGRSAKRVNGGITAWVRSGRPLVV</sequence>
<name>M3UY33_GORML</name>
<dbReference type="AlphaFoldDB" id="M3UY33"/>
<dbReference type="PANTHER" id="PTHR43031">
    <property type="entry name" value="FAD-DEPENDENT OXIDOREDUCTASE"/>
    <property type="match status" value="1"/>
</dbReference>
<protein>
    <submittedName>
        <fullName evidence="3">Putative ArsR family transcriptional regulator</fullName>
    </submittedName>
</protein>
<evidence type="ECO:0000259" key="2">
    <source>
        <dbReference type="PROSITE" id="PS50987"/>
    </source>
</evidence>
<dbReference type="STRING" id="410332.SAMN04488550_1484"/>
<dbReference type="InterPro" id="IPR050229">
    <property type="entry name" value="GlpE_sulfurtransferase"/>
</dbReference>
<evidence type="ECO:0000313" key="4">
    <source>
        <dbReference type="Proteomes" id="UP000035009"/>
    </source>
</evidence>
<dbReference type="RefSeq" id="WP_008379874.1">
    <property type="nucleotide sequence ID" value="NZ_BAOP01000020.1"/>
</dbReference>
<dbReference type="Pfam" id="PF00581">
    <property type="entry name" value="Rhodanese"/>
    <property type="match status" value="1"/>
</dbReference>
<dbReference type="eggNOG" id="COG0640">
    <property type="taxonomic scope" value="Bacteria"/>
</dbReference>
<dbReference type="SUPFAM" id="SSF46785">
    <property type="entry name" value="Winged helix' DNA-binding domain"/>
    <property type="match status" value="1"/>
</dbReference>
<evidence type="ECO:0000259" key="1">
    <source>
        <dbReference type="PROSITE" id="PS50206"/>
    </source>
</evidence>
<dbReference type="SMART" id="SM00450">
    <property type="entry name" value="RHOD"/>
    <property type="match status" value="1"/>
</dbReference>
<dbReference type="InterPro" id="IPR001763">
    <property type="entry name" value="Rhodanese-like_dom"/>
</dbReference>
<dbReference type="GO" id="GO:0003700">
    <property type="term" value="F:DNA-binding transcription factor activity"/>
    <property type="evidence" value="ECO:0007669"/>
    <property type="project" value="InterPro"/>
</dbReference>
<dbReference type="Proteomes" id="UP000035009">
    <property type="component" value="Unassembled WGS sequence"/>
</dbReference>
<dbReference type="OrthoDB" id="9800872at2"/>
<dbReference type="NCBIfam" id="NF033788">
    <property type="entry name" value="HTH_metalloreg"/>
    <property type="match status" value="1"/>
</dbReference>
<dbReference type="InterPro" id="IPR001845">
    <property type="entry name" value="HTH_ArsR_DNA-bd_dom"/>
</dbReference>
<dbReference type="PROSITE" id="PS50206">
    <property type="entry name" value="RHODANESE_3"/>
    <property type="match status" value="1"/>
</dbReference>
<dbReference type="InterPro" id="IPR036873">
    <property type="entry name" value="Rhodanese-like_dom_sf"/>
</dbReference>
<dbReference type="SUPFAM" id="SSF52821">
    <property type="entry name" value="Rhodanese/Cell cycle control phosphatase"/>
    <property type="match status" value="1"/>
</dbReference>
<dbReference type="InterPro" id="IPR036390">
    <property type="entry name" value="WH_DNA-bd_sf"/>
</dbReference>
<evidence type="ECO:0000313" key="3">
    <source>
        <dbReference type="EMBL" id="GAC80697.1"/>
    </source>
</evidence>
<dbReference type="PROSITE" id="PS50987">
    <property type="entry name" value="HTH_ARSR_2"/>
    <property type="match status" value="1"/>
</dbReference>
<dbReference type="Pfam" id="PF12840">
    <property type="entry name" value="HTH_20"/>
    <property type="match status" value="1"/>
</dbReference>
<dbReference type="eggNOG" id="COG0607">
    <property type="taxonomic scope" value="Bacteria"/>
</dbReference>
<dbReference type="InterPro" id="IPR036388">
    <property type="entry name" value="WH-like_DNA-bd_sf"/>
</dbReference>
<organism evidence="3 4">
    <name type="scientific">Gordonia malaquae NBRC 108250</name>
    <dbReference type="NCBI Taxonomy" id="1223542"/>
    <lineage>
        <taxon>Bacteria</taxon>
        <taxon>Bacillati</taxon>
        <taxon>Actinomycetota</taxon>
        <taxon>Actinomycetes</taxon>
        <taxon>Mycobacteriales</taxon>
        <taxon>Gordoniaceae</taxon>
        <taxon>Gordonia</taxon>
    </lineage>
</organism>
<feature type="domain" description="Rhodanese" evidence="1">
    <location>
        <begin position="127"/>
        <end position="216"/>
    </location>
</feature>
<gene>
    <name evidence="3" type="ORF">GM1_020_00610</name>
</gene>
<reference evidence="3 4" key="1">
    <citation type="submission" date="2013-02" db="EMBL/GenBank/DDBJ databases">
        <title>Whole genome shotgun sequence of Gordonia malaquae NBRC 108250.</title>
        <authorList>
            <person name="Yoshida I."/>
            <person name="Hosoyama A."/>
            <person name="Tsuchikane K."/>
            <person name="Ando Y."/>
            <person name="Baba S."/>
            <person name="Ohji S."/>
            <person name="Hamada M."/>
            <person name="Tamura T."/>
            <person name="Yamazoe A."/>
            <person name="Yamazaki S."/>
            <person name="Fujita N."/>
        </authorList>
    </citation>
    <scope>NUCLEOTIDE SEQUENCE [LARGE SCALE GENOMIC DNA]</scope>
    <source>
        <strain evidence="3 4">NBRC 108250</strain>
    </source>
</reference>
<proteinExistence type="predicted"/>
<keyword evidence="4" id="KW-1185">Reference proteome</keyword>
<dbReference type="Gene3D" id="3.40.250.10">
    <property type="entry name" value="Rhodanese-like domain"/>
    <property type="match status" value="1"/>
</dbReference>